<organism evidence="1 2">
    <name type="scientific">Nocardioides soli</name>
    <dbReference type="NCBI Taxonomy" id="1036020"/>
    <lineage>
        <taxon>Bacteria</taxon>
        <taxon>Bacillati</taxon>
        <taxon>Actinomycetota</taxon>
        <taxon>Actinomycetes</taxon>
        <taxon>Propionibacteriales</taxon>
        <taxon>Nocardioidaceae</taxon>
        <taxon>Nocardioides</taxon>
    </lineage>
</organism>
<proteinExistence type="predicted"/>
<protein>
    <submittedName>
        <fullName evidence="1">Uncharacterized protein</fullName>
    </submittedName>
</protein>
<dbReference type="AlphaFoldDB" id="A0A7W4VT00"/>
<evidence type="ECO:0000313" key="1">
    <source>
        <dbReference type="EMBL" id="MBB3041245.1"/>
    </source>
</evidence>
<sequence>MRLHSTIRPDPDTGDRRDIYTDAPTWEQATAQLDAQRPEGWLEIHITVIPGEATD</sequence>
<evidence type="ECO:0000313" key="2">
    <source>
        <dbReference type="Proteomes" id="UP000589626"/>
    </source>
</evidence>
<dbReference type="RefSeq" id="WP_183591166.1">
    <property type="nucleotide sequence ID" value="NZ_JACHWR010000001.1"/>
</dbReference>
<comment type="caution">
    <text evidence="1">The sequence shown here is derived from an EMBL/GenBank/DDBJ whole genome shotgun (WGS) entry which is preliminary data.</text>
</comment>
<accession>A0A7W4VT00</accession>
<gene>
    <name evidence="1" type="ORF">FHU40_001046</name>
</gene>
<name>A0A7W4VT00_9ACTN</name>
<keyword evidence="2" id="KW-1185">Reference proteome</keyword>
<dbReference type="Proteomes" id="UP000589626">
    <property type="component" value="Unassembled WGS sequence"/>
</dbReference>
<dbReference type="EMBL" id="JACHWR010000001">
    <property type="protein sequence ID" value="MBB3041245.1"/>
    <property type="molecule type" value="Genomic_DNA"/>
</dbReference>
<reference evidence="1 2" key="1">
    <citation type="submission" date="2020-08" db="EMBL/GenBank/DDBJ databases">
        <title>Sequencing the genomes of 1000 actinobacteria strains.</title>
        <authorList>
            <person name="Klenk H.-P."/>
        </authorList>
    </citation>
    <scope>NUCLEOTIDE SEQUENCE [LARGE SCALE GENOMIC DNA]</scope>
    <source>
        <strain evidence="1 2">DSM 105498</strain>
    </source>
</reference>